<sequence>MATSFVTPFFPTFKTPLISLPSFPIKPISPIRTPFRPLASSAPPQSPAKPLKIPHPTDFKTIEATPSGKSRFLIIGAVSVGVALFLIGCDGERALALGPEGPLVEEFWDNVRRYALYALTVSTGAIYTILLPILELLKNPITAVLVLVIFGGAIFIISQVLSAMVGVTEFSYDYTY</sequence>
<evidence type="ECO:0000313" key="6">
    <source>
        <dbReference type="EMBL" id="KGN49043.1"/>
    </source>
</evidence>
<proteinExistence type="inferred from homology"/>
<evidence type="ECO:0000256" key="5">
    <source>
        <dbReference type="SAM" id="Phobius"/>
    </source>
</evidence>
<reference evidence="6 7" key="1">
    <citation type="journal article" date="2009" name="Nat. Genet.">
        <title>The genome of the cucumber, Cucumis sativus L.</title>
        <authorList>
            <person name="Huang S."/>
            <person name="Li R."/>
            <person name="Zhang Z."/>
            <person name="Li L."/>
            <person name="Gu X."/>
            <person name="Fan W."/>
            <person name="Lucas W.J."/>
            <person name="Wang X."/>
            <person name="Xie B."/>
            <person name="Ni P."/>
            <person name="Ren Y."/>
            <person name="Zhu H."/>
            <person name="Li J."/>
            <person name="Lin K."/>
            <person name="Jin W."/>
            <person name="Fei Z."/>
            <person name="Li G."/>
            <person name="Staub J."/>
            <person name="Kilian A."/>
            <person name="van der Vossen E.A."/>
            <person name="Wu Y."/>
            <person name="Guo J."/>
            <person name="He J."/>
            <person name="Jia Z."/>
            <person name="Ren Y."/>
            <person name="Tian G."/>
            <person name="Lu Y."/>
            <person name="Ruan J."/>
            <person name="Qian W."/>
            <person name="Wang M."/>
            <person name="Huang Q."/>
            <person name="Li B."/>
            <person name="Xuan Z."/>
            <person name="Cao J."/>
            <person name="Asan"/>
            <person name="Wu Z."/>
            <person name="Zhang J."/>
            <person name="Cai Q."/>
            <person name="Bai Y."/>
            <person name="Zhao B."/>
            <person name="Han Y."/>
            <person name="Li Y."/>
            <person name="Li X."/>
            <person name="Wang S."/>
            <person name="Shi Q."/>
            <person name="Liu S."/>
            <person name="Cho W.K."/>
            <person name="Kim J.Y."/>
            <person name="Xu Y."/>
            <person name="Heller-Uszynska K."/>
            <person name="Miao H."/>
            <person name="Cheng Z."/>
            <person name="Zhang S."/>
            <person name="Wu J."/>
            <person name="Yang Y."/>
            <person name="Kang H."/>
            <person name="Li M."/>
            <person name="Liang H."/>
            <person name="Ren X."/>
            <person name="Shi Z."/>
            <person name="Wen M."/>
            <person name="Jian M."/>
            <person name="Yang H."/>
            <person name="Zhang G."/>
            <person name="Yang Z."/>
            <person name="Chen R."/>
            <person name="Liu S."/>
            <person name="Li J."/>
            <person name="Ma L."/>
            <person name="Liu H."/>
            <person name="Zhou Y."/>
            <person name="Zhao J."/>
            <person name="Fang X."/>
            <person name="Li G."/>
            <person name="Fang L."/>
            <person name="Li Y."/>
            <person name="Liu D."/>
            <person name="Zheng H."/>
            <person name="Zhang Y."/>
            <person name="Qin N."/>
            <person name="Li Z."/>
            <person name="Yang G."/>
            <person name="Yang S."/>
            <person name="Bolund L."/>
            <person name="Kristiansen K."/>
            <person name="Zheng H."/>
            <person name="Li S."/>
            <person name="Zhang X."/>
            <person name="Yang H."/>
            <person name="Wang J."/>
            <person name="Sun R."/>
            <person name="Zhang B."/>
            <person name="Jiang S."/>
            <person name="Wang J."/>
            <person name="Du Y."/>
            <person name="Li S."/>
        </authorList>
    </citation>
    <scope>NUCLEOTIDE SEQUENCE [LARGE SCALE GENOMIC DNA]</scope>
    <source>
        <strain evidence="7">cv. 9930</strain>
    </source>
</reference>
<keyword evidence="5" id="KW-0472">Membrane</keyword>
<reference evidence="6 7" key="4">
    <citation type="journal article" date="2011" name="BMC Genomics">
        <title>RNA-Seq improves annotation of protein-coding genes in the cucumber genome.</title>
        <authorList>
            <person name="Li Z."/>
            <person name="Zhang Z."/>
            <person name="Yan P."/>
            <person name="Huang S."/>
            <person name="Fei Z."/>
            <person name="Lin K."/>
        </authorList>
    </citation>
    <scope>NUCLEOTIDE SEQUENCE [LARGE SCALE GENOMIC DNA]</scope>
    <source>
        <strain evidence="7">cv. 9930</strain>
    </source>
</reference>
<dbReference type="AlphaFoldDB" id="A0A0A0KHP7"/>
<dbReference type="eggNOG" id="ENOG502S1EU">
    <property type="taxonomic scope" value="Eukaryota"/>
</dbReference>
<dbReference type="GO" id="GO:0009536">
    <property type="term" value="C:plastid"/>
    <property type="evidence" value="ECO:0007669"/>
    <property type="project" value="UniProtKB-SubCell"/>
</dbReference>
<dbReference type="OMA" id="HPRKFAN"/>
<evidence type="ECO:0000256" key="2">
    <source>
        <dbReference type="ARBA" id="ARBA00010985"/>
    </source>
</evidence>
<evidence type="ECO:0000313" key="7">
    <source>
        <dbReference type="Proteomes" id="UP000029981"/>
    </source>
</evidence>
<dbReference type="Gramene" id="KGN49043">
    <property type="protein sequence ID" value="KGN49043"/>
    <property type="gene ID" value="Csa_6G511100"/>
</dbReference>
<dbReference type="InterPro" id="IPR008470">
    <property type="entry name" value="Uncharacterised_Ycf33"/>
</dbReference>
<gene>
    <name evidence="6" type="ORF">Csa_6G511100</name>
</gene>
<comment type="subcellular location">
    <subcellularLocation>
        <location evidence="1">Plastid</location>
    </subcellularLocation>
</comment>
<dbReference type="STRING" id="3659.A0A0A0KHP7"/>
<name>A0A0A0KHP7_CUCSA</name>
<dbReference type="Pfam" id="PF05421">
    <property type="entry name" value="DUF751"/>
    <property type="match status" value="1"/>
</dbReference>
<organism evidence="6 7">
    <name type="scientific">Cucumis sativus</name>
    <name type="common">Cucumber</name>
    <dbReference type="NCBI Taxonomy" id="3659"/>
    <lineage>
        <taxon>Eukaryota</taxon>
        <taxon>Viridiplantae</taxon>
        <taxon>Streptophyta</taxon>
        <taxon>Embryophyta</taxon>
        <taxon>Tracheophyta</taxon>
        <taxon>Spermatophyta</taxon>
        <taxon>Magnoliopsida</taxon>
        <taxon>eudicotyledons</taxon>
        <taxon>Gunneridae</taxon>
        <taxon>Pentapetalae</taxon>
        <taxon>rosids</taxon>
        <taxon>fabids</taxon>
        <taxon>Cucurbitales</taxon>
        <taxon>Cucurbitaceae</taxon>
        <taxon>Benincaseae</taxon>
        <taxon>Cucumis</taxon>
    </lineage>
</organism>
<evidence type="ECO:0000256" key="1">
    <source>
        <dbReference type="ARBA" id="ARBA00004474"/>
    </source>
</evidence>
<keyword evidence="5" id="KW-0812">Transmembrane</keyword>
<keyword evidence="7" id="KW-1185">Reference proteome</keyword>
<evidence type="ECO:0000256" key="3">
    <source>
        <dbReference type="ARBA" id="ARBA00021584"/>
    </source>
</evidence>
<keyword evidence="5" id="KW-1133">Transmembrane helix</keyword>
<evidence type="ECO:0000256" key="4">
    <source>
        <dbReference type="ARBA" id="ARBA00022640"/>
    </source>
</evidence>
<feature type="transmembrane region" description="Helical" evidence="5">
    <location>
        <begin position="72"/>
        <end position="94"/>
    </location>
</feature>
<protein>
    <recommendedName>
        <fullName evidence="3">Uncharacterized protein ycf33</fullName>
    </recommendedName>
</protein>
<accession>A0A0A0KHP7</accession>
<comment type="similarity">
    <text evidence="2">Belongs to the ycf33 family.</text>
</comment>
<reference evidence="6 7" key="2">
    <citation type="journal article" date="2009" name="PLoS ONE">
        <title>An integrated genetic and cytogenetic map of the cucumber genome.</title>
        <authorList>
            <person name="Ren Y."/>
            <person name="Zhang Z."/>
            <person name="Liu J."/>
            <person name="Staub J.E."/>
            <person name="Han Y."/>
            <person name="Cheng Z."/>
            <person name="Li X."/>
            <person name="Lu J."/>
            <person name="Miao H."/>
            <person name="Kang H."/>
            <person name="Xie B."/>
            <person name="Gu X."/>
            <person name="Wang X."/>
            <person name="Du Y."/>
            <person name="Jin W."/>
            <person name="Huang S."/>
        </authorList>
    </citation>
    <scope>NUCLEOTIDE SEQUENCE [LARGE SCALE GENOMIC DNA]</scope>
    <source>
        <strain evidence="7">cv. 9930</strain>
    </source>
</reference>
<dbReference type="EMBL" id="CM002927">
    <property type="protein sequence ID" value="KGN49043.1"/>
    <property type="molecule type" value="Genomic_DNA"/>
</dbReference>
<feature type="transmembrane region" description="Helical" evidence="5">
    <location>
        <begin position="114"/>
        <end position="134"/>
    </location>
</feature>
<feature type="transmembrane region" description="Helical" evidence="5">
    <location>
        <begin position="141"/>
        <end position="167"/>
    </location>
</feature>
<dbReference type="Proteomes" id="UP000029981">
    <property type="component" value="Chromosome 6"/>
</dbReference>
<dbReference type="KEGG" id="csv:101208124"/>
<keyword evidence="4" id="KW-0934">Plastid</keyword>
<dbReference type="PANTHER" id="PTHR36049">
    <property type="entry name" value="TRANSMEMBRANE PROTEIN"/>
    <property type="match status" value="1"/>
</dbReference>
<dbReference type="OrthoDB" id="1900844at2759"/>
<dbReference type="PANTHER" id="PTHR36049:SF3">
    <property type="match status" value="1"/>
</dbReference>
<reference evidence="6 7" key="3">
    <citation type="journal article" date="2010" name="BMC Genomics">
        <title>Transcriptome sequencing and comparative analysis of cucumber flowers with different sex types.</title>
        <authorList>
            <person name="Guo S."/>
            <person name="Zheng Y."/>
            <person name="Joung J.G."/>
            <person name="Liu S."/>
            <person name="Zhang Z."/>
            <person name="Crasta O.R."/>
            <person name="Sobral B.W."/>
            <person name="Xu Y."/>
            <person name="Huang S."/>
            <person name="Fei Z."/>
        </authorList>
    </citation>
    <scope>NUCLEOTIDE SEQUENCE [LARGE SCALE GENOMIC DNA]</scope>
    <source>
        <strain evidence="7">cv. 9930</strain>
    </source>
</reference>